<keyword evidence="2" id="KW-0560">Oxidoreductase</keyword>
<evidence type="ECO:0000313" key="2">
    <source>
        <dbReference type="EMBL" id="XBV88828.1"/>
    </source>
</evidence>
<dbReference type="RefSeq" id="WP_350269798.1">
    <property type="nucleotide sequence ID" value="NZ_CP158281.1"/>
</dbReference>
<feature type="domain" description="NADPH-dependent FMN reductase-like" evidence="1">
    <location>
        <begin position="10"/>
        <end position="153"/>
    </location>
</feature>
<dbReference type="GO" id="GO:0010181">
    <property type="term" value="F:FMN binding"/>
    <property type="evidence" value="ECO:0007669"/>
    <property type="project" value="TreeGrafter"/>
</dbReference>
<gene>
    <name evidence="2" type="ORF">AAFP32_14880</name>
</gene>
<organism evidence="2">
    <name type="scientific">Brevibacterium koreense</name>
    <dbReference type="NCBI Taxonomy" id="3140787"/>
    <lineage>
        <taxon>Bacteria</taxon>
        <taxon>Bacillati</taxon>
        <taxon>Actinomycetota</taxon>
        <taxon>Actinomycetes</taxon>
        <taxon>Micrococcales</taxon>
        <taxon>Brevibacteriaceae</taxon>
        <taxon>Brevibacterium</taxon>
    </lineage>
</organism>
<proteinExistence type="predicted"/>
<dbReference type="InterPro" id="IPR050712">
    <property type="entry name" value="NAD(P)H-dep_reductase"/>
</dbReference>
<dbReference type="PANTHER" id="PTHR30543">
    <property type="entry name" value="CHROMATE REDUCTASE"/>
    <property type="match status" value="1"/>
</dbReference>
<evidence type="ECO:0000259" key="1">
    <source>
        <dbReference type="Pfam" id="PF03358"/>
    </source>
</evidence>
<sequence length="200" mass="21771">MNKLRTDMLNIAIIPGTSRPQALNPQIVSWAKDQLAGREDVRAEVVDFADFDLPLLDEVIPAGANMYQSDHTKAWGAKLAEFDAFIFVTPEYNHSISGSLKNALDFVATEFNHKVAGIVNYGADKGVRAAEHLRHILANYKLAVVRDQASFSLFTDVADGTFAPTDVSAAPFASMLTDLVSWGEALKSVREDSASEEQAA</sequence>
<protein>
    <submittedName>
        <fullName evidence="2">NAD(P)H-dependent oxidoreductase</fullName>
        <ecNumber evidence="2">1.-.-.-</ecNumber>
    </submittedName>
</protein>
<dbReference type="SUPFAM" id="SSF52218">
    <property type="entry name" value="Flavoproteins"/>
    <property type="match status" value="1"/>
</dbReference>
<dbReference type="PANTHER" id="PTHR30543:SF21">
    <property type="entry name" value="NAD(P)H-DEPENDENT FMN REDUCTASE LOT6"/>
    <property type="match status" value="1"/>
</dbReference>
<dbReference type="GO" id="GO:0016491">
    <property type="term" value="F:oxidoreductase activity"/>
    <property type="evidence" value="ECO:0007669"/>
    <property type="project" value="UniProtKB-KW"/>
</dbReference>
<dbReference type="EC" id="1.-.-.-" evidence="2"/>
<dbReference type="GO" id="GO:0005829">
    <property type="term" value="C:cytosol"/>
    <property type="evidence" value="ECO:0007669"/>
    <property type="project" value="TreeGrafter"/>
</dbReference>
<dbReference type="KEGG" id="bkr:AAFP32_14880"/>
<dbReference type="AlphaFoldDB" id="A0AAU7UJJ1"/>
<dbReference type="InterPro" id="IPR029039">
    <property type="entry name" value="Flavoprotein-like_sf"/>
</dbReference>
<accession>A0AAU7UJJ1</accession>
<dbReference type="Pfam" id="PF03358">
    <property type="entry name" value="FMN_red"/>
    <property type="match status" value="1"/>
</dbReference>
<reference evidence="2" key="1">
    <citation type="submission" date="2024-06" db="EMBL/GenBank/DDBJ databases">
        <title>Brevibacterium koreense sp. nov., isolated from jogae-jeotgal, a Korean fermented seafood.</title>
        <authorList>
            <person name="Whon T.W."/>
            <person name="Nam S."/>
            <person name="Kim Y."/>
        </authorList>
    </citation>
    <scope>NUCLEOTIDE SEQUENCE</scope>
    <source>
        <strain evidence="2">CBA3109</strain>
    </source>
</reference>
<dbReference type="EMBL" id="CP158281">
    <property type="protein sequence ID" value="XBV88828.1"/>
    <property type="molecule type" value="Genomic_DNA"/>
</dbReference>
<dbReference type="Gene3D" id="3.40.50.360">
    <property type="match status" value="1"/>
</dbReference>
<name>A0AAU7UJJ1_9MICO</name>
<dbReference type="InterPro" id="IPR005025">
    <property type="entry name" value="FMN_Rdtase-like_dom"/>
</dbReference>